<comment type="caution">
    <text evidence="2">The sequence shown here is derived from an EMBL/GenBank/DDBJ whole genome shotgun (WGS) entry which is preliminary data.</text>
</comment>
<keyword evidence="1" id="KW-0472">Membrane</keyword>
<accession>A0ABR9GBW1</accession>
<dbReference type="EMBL" id="JACZZA010000008">
    <property type="protein sequence ID" value="MBE1161538.1"/>
    <property type="molecule type" value="Genomic_DNA"/>
</dbReference>
<reference evidence="2 3" key="1">
    <citation type="submission" date="2020-09" db="EMBL/GenBank/DDBJ databases">
        <title>Dyella sp. 7MK23 isolated from forest soil.</title>
        <authorList>
            <person name="Fu J."/>
        </authorList>
    </citation>
    <scope>NUCLEOTIDE SEQUENCE [LARGE SCALE GENOMIC DNA]</scope>
    <source>
        <strain evidence="2 3">7MK23</strain>
    </source>
</reference>
<keyword evidence="1" id="KW-0812">Transmembrane</keyword>
<gene>
    <name evidence="2" type="ORF">IGX34_14230</name>
</gene>
<keyword evidence="1" id="KW-1133">Transmembrane helix</keyword>
<proteinExistence type="predicted"/>
<dbReference type="Proteomes" id="UP000651010">
    <property type="component" value="Unassembled WGS sequence"/>
</dbReference>
<feature type="transmembrane region" description="Helical" evidence="1">
    <location>
        <begin position="15"/>
        <end position="38"/>
    </location>
</feature>
<evidence type="ECO:0000256" key="1">
    <source>
        <dbReference type="SAM" id="Phobius"/>
    </source>
</evidence>
<protein>
    <recommendedName>
        <fullName evidence="4">DUF4124 domain-containing protein</fullName>
    </recommendedName>
</protein>
<evidence type="ECO:0008006" key="4">
    <source>
        <dbReference type="Google" id="ProtNLM"/>
    </source>
</evidence>
<dbReference type="RefSeq" id="WP_192556380.1">
    <property type="nucleotide sequence ID" value="NZ_JACZZA010000008.1"/>
</dbReference>
<organism evidence="2 3">
    <name type="scientific">Dyella acidiphila</name>
    <dbReference type="NCBI Taxonomy" id="2775866"/>
    <lineage>
        <taxon>Bacteria</taxon>
        <taxon>Pseudomonadati</taxon>
        <taxon>Pseudomonadota</taxon>
        <taxon>Gammaproteobacteria</taxon>
        <taxon>Lysobacterales</taxon>
        <taxon>Rhodanobacteraceae</taxon>
        <taxon>Dyella</taxon>
    </lineage>
</organism>
<evidence type="ECO:0000313" key="3">
    <source>
        <dbReference type="Proteomes" id="UP000651010"/>
    </source>
</evidence>
<keyword evidence="3" id="KW-1185">Reference proteome</keyword>
<sequence length="120" mass="13229">MNARRHEQDGTDTLALFRLGAVFVVLLVLILAAMYALWQRVLPRYPPIPAKDIPSSPRLQAVPPVDRITLYRVQHTQLESYGWIDPSKGTAHIPIERAMTLLAAQKTSPAASAPNDGAHP</sequence>
<name>A0ABR9GBW1_9GAMM</name>
<evidence type="ECO:0000313" key="2">
    <source>
        <dbReference type="EMBL" id="MBE1161538.1"/>
    </source>
</evidence>